<protein>
    <recommendedName>
        <fullName evidence="1">MaoC-like domain-containing protein</fullName>
    </recommendedName>
</protein>
<dbReference type="PANTHER" id="PTHR43664:SF1">
    <property type="entry name" value="BETA-METHYLMALYL-COA DEHYDRATASE"/>
    <property type="match status" value="1"/>
</dbReference>
<dbReference type="Gene3D" id="3.10.129.10">
    <property type="entry name" value="Hotdog Thioesterase"/>
    <property type="match status" value="1"/>
</dbReference>
<dbReference type="PANTHER" id="PTHR43664">
    <property type="entry name" value="MONOAMINE OXIDASE-RELATED"/>
    <property type="match status" value="1"/>
</dbReference>
<name>A0A382WF43_9ZZZZ</name>
<dbReference type="InterPro" id="IPR052342">
    <property type="entry name" value="MCH/BMMD"/>
</dbReference>
<dbReference type="AlphaFoldDB" id="A0A382WF43"/>
<organism evidence="2">
    <name type="scientific">marine metagenome</name>
    <dbReference type="NCBI Taxonomy" id="408172"/>
    <lineage>
        <taxon>unclassified sequences</taxon>
        <taxon>metagenomes</taxon>
        <taxon>ecological metagenomes</taxon>
    </lineage>
</organism>
<reference evidence="2" key="1">
    <citation type="submission" date="2018-05" db="EMBL/GenBank/DDBJ databases">
        <authorList>
            <person name="Lanie J.A."/>
            <person name="Ng W.-L."/>
            <person name="Kazmierczak K.M."/>
            <person name="Andrzejewski T.M."/>
            <person name="Davidsen T.M."/>
            <person name="Wayne K.J."/>
            <person name="Tettelin H."/>
            <person name="Glass J.I."/>
            <person name="Rusch D."/>
            <person name="Podicherti R."/>
            <person name="Tsui H.-C.T."/>
            <person name="Winkler M.E."/>
        </authorList>
    </citation>
    <scope>NUCLEOTIDE SEQUENCE</scope>
</reference>
<dbReference type="SUPFAM" id="SSF54637">
    <property type="entry name" value="Thioesterase/thiol ester dehydrase-isomerase"/>
    <property type="match status" value="1"/>
</dbReference>
<dbReference type="Pfam" id="PF01575">
    <property type="entry name" value="MaoC_dehydratas"/>
    <property type="match status" value="1"/>
</dbReference>
<evidence type="ECO:0000259" key="1">
    <source>
        <dbReference type="Pfam" id="PF01575"/>
    </source>
</evidence>
<evidence type="ECO:0000313" key="2">
    <source>
        <dbReference type="EMBL" id="SVD56741.1"/>
    </source>
</evidence>
<dbReference type="InterPro" id="IPR029069">
    <property type="entry name" value="HotDog_dom_sf"/>
</dbReference>
<dbReference type="CDD" id="cd03454">
    <property type="entry name" value="YdeM"/>
    <property type="match status" value="1"/>
</dbReference>
<gene>
    <name evidence="2" type="ORF">METZ01_LOCUS409595</name>
</gene>
<feature type="domain" description="MaoC-like" evidence="1">
    <location>
        <begin position="18"/>
        <end position="116"/>
    </location>
</feature>
<accession>A0A382WF43</accession>
<proteinExistence type="predicted"/>
<sequence>MKPVNQRFFEDYEEGQVLQLGPIKVEQEEVIEFARRYDPQFFHTDPERAQESIYGGLIASGWHTASLAMRLLVEGYLSSSSSIGSPGINQLRWLQPVFPGDLLMVRLTVLETRISHSSPERGIVTSLVEIFNQKNLCVMSCKPVNFFLRKDAES</sequence>
<dbReference type="InterPro" id="IPR002539">
    <property type="entry name" value="MaoC-like_dom"/>
</dbReference>
<dbReference type="EMBL" id="UINC01158931">
    <property type="protein sequence ID" value="SVD56741.1"/>
    <property type="molecule type" value="Genomic_DNA"/>
</dbReference>